<accession>A0AC35F308</accession>
<dbReference type="WBParaSite" id="PS1159_v2.g13314.t1">
    <property type="protein sequence ID" value="PS1159_v2.g13314.t1"/>
    <property type="gene ID" value="PS1159_v2.g13314"/>
</dbReference>
<evidence type="ECO:0000313" key="1">
    <source>
        <dbReference type="Proteomes" id="UP000887580"/>
    </source>
</evidence>
<protein>
    <submittedName>
        <fullName evidence="2">Calpain catalytic domain-containing protein</fullName>
    </submittedName>
</protein>
<organism evidence="1 2">
    <name type="scientific">Panagrolaimus sp. PS1159</name>
    <dbReference type="NCBI Taxonomy" id="55785"/>
    <lineage>
        <taxon>Eukaryota</taxon>
        <taxon>Metazoa</taxon>
        <taxon>Ecdysozoa</taxon>
        <taxon>Nematoda</taxon>
        <taxon>Chromadorea</taxon>
        <taxon>Rhabditida</taxon>
        <taxon>Tylenchina</taxon>
        <taxon>Panagrolaimomorpha</taxon>
        <taxon>Panagrolaimoidea</taxon>
        <taxon>Panagrolaimidae</taxon>
        <taxon>Panagrolaimus</taxon>
    </lineage>
</organism>
<sequence length="874" mass="92804">MLLNLITLSFFSPFACCSSTEAVGESRETTPVKQIKESEAIVAEPHRTIRVKSTAVHPVGPPPIASPEEEIKVRTIRSIESTATAVTPSLNTMEDNVEGEIKKVTLKEDEFNGLIGNIAGNMIKEKMGGGAAGDILGNLAGKFLGGDDSRGGGGGGGQGGGNDIANMIGGFLGGGGKSGAGSNPGAGGYGDSGGYNQGGGGHNQGGGGGQGGFGDIIGGLMGGGGGNRGGSGGGNDIGNIIGGLIGGGGNNSGGGGGGGNYPRGGGGQGGGGGAGGFDIGSIIGGLMGGGGKYAGGGPNTSNSFLTGGVCDFIGNMIGEAAHKYLGVDPGTGKIIGAVAGNMLFNLGGKDNKLGNIGKIILDNIISGKFRRDTDPFVRPTPGKTPGPPRPTGPIQDFYALRDECLQKKQLFEDPEFPANDSSLYFTRSPPKRVQWLRPGEIVKEPQLISEGHTRFDAIQGELGDCWLMAAAANMTLRDELFYRVVPPDQSFTDNYAGIFHFQFWQYGRWVDVVVDDRLPTADGKLLYMHSREHNEFWSALLEKAYAKLHGSFEALKGGTTSEALEDMTGGLTEFIDLASPPKNLMEMMIRGVEMGSLFGCSIEADPNVWEARLPNGLIKGHAYSITGMRIVEGPRGQTPLIRIRNPWGNEQEWNGPWSDNSSEWRSVPDDMKKDMGLTFAHDGEFWMSYEDFMRNFEKLEICNLGPDVMQEVAEMTGVQAGHETWAVNSHDGSWRQGSTAGGCRNFLKTFANNPQYRIQLTDSDPNDDDDLCTLIIGVMQKYRRELKSHGVENLAIGFAIYEVKGVSGKLDTEFFANTKSCGRSPAFINLREVTGRFRVPPGEYVVVPTTYEPNQEADFMLRIFTNGFIESDEL</sequence>
<reference evidence="2" key="1">
    <citation type="submission" date="2022-11" db="UniProtKB">
        <authorList>
            <consortium name="WormBaseParasite"/>
        </authorList>
    </citation>
    <scope>IDENTIFICATION</scope>
</reference>
<dbReference type="Proteomes" id="UP000887580">
    <property type="component" value="Unplaced"/>
</dbReference>
<proteinExistence type="predicted"/>
<name>A0AC35F308_9BILA</name>
<evidence type="ECO:0000313" key="2">
    <source>
        <dbReference type="WBParaSite" id="PS1159_v2.g13314.t1"/>
    </source>
</evidence>